<organism evidence="1 2">
    <name type="scientific">Marmota monax</name>
    <name type="common">Woodchuck</name>
    <dbReference type="NCBI Taxonomy" id="9995"/>
    <lineage>
        <taxon>Eukaryota</taxon>
        <taxon>Metazoa</taxon>
        <taxon>Chordata</taxon>
        <taxon>Craniata</taxon>
        <taxon>Vertebrata</taxon>
        <taxon>Euteleostomi</taxon>
        <taxon>Mammalia</taxon>
        <taxon>Eutheria</taxon>
        <taxon>Euarchontoglires</taxon>
        <taxon>Glires</taxon>
        <taxon>Rodentia</taxon>
        <taxon>Sciuromorpha</taxon>
        <taxon>Sciuridae</taxon>
        <taxon>Xerinae</taxon>
        <taxon>Marmotini</taxon>
        <taxon>Marmota</taxon>
    </lineage>
</organism>
<evidence type="ECO:0000313" key="1">
    <source>
        <dbReference type="EMBL" id="VTJ57036.1"/>
    </source>
</evidence>
<evidence type="ECO:0000313" key="2">
    <source>
        <dbReference type="Proteomes" id="UP000335636"/>
    </source>
</evidence>
<proteinExistence type="predicted"/>
<protein>
    <submittedName>
        <fullName evidence="1">Uncharacterized protein</fullName>
    </submittedName>
</protein>
<reference evidence="1" key="1">
    <citation type="submission" date="2019-04" db="EMBL/GenBank/DDBJ databases">
        <authorList>
            <person name="Alioto T."/>
            <person name="Alioto T."/>
        </authorList>
    </citation>
    <scope>NUCLEOTIDE SEQUENCE [LARGE SCALE GENOMIC DNA]</scope>
</reference>
<accession>A0A5E4AJW7</accession>
<comment type="caution">
    <text evidence="1">The sequence shown here is derived from an EMBL/GenBank/DDBJ whole genome shotgun (WGS) entry which is preliminary data.</text>
</comment>
<keyword evidence="2" id="KW-1185">Reference proteome</keyword>
<sequence length="158" mass="18107">MSRQRFQYFLESLLQDQWLIPTISSIQDWFDAIDDLWFQGTFIDFTPTEVAVYSHWVLFLIAMISPDLPPPPALNIPPLPLLGPTPPLHSRKQPDLTNNAPISKKTKREECWENITAAAPQKKTPAWRLTTLFLFFVSFTGAKRSCWHQRSNLAGGKP</sequence>
<dbReference type="EMBL" id="CABDUW010000073">
    <property type="protein sequence ID" value="VTJ57036.1"/>
    <property type="molecule type" value="Genomic_DNA"/>
</dbReference>
<gene>
    <name evidence="1" type="ORF">MONAX_5E045394</name>
</gene>
<dbReference type="Proteomes" id="UP000335636">
    <property type="component" value="Unassembled WGS sequence"/>
</dbReference>
<name>A0A5E4AJW7_MARMO</name>
<dbReference type="AlphaFoldDB" id="A0A5E4AJW7"/>